<dbReference type="InterPro" id="IPR009057">
    <property type="entry name" value="Homeodomain-like_sf"/>
</dbReference>
<evidence type="ECO:0000256" key="3">
    <source>
        <dbReference type="ARBA" id="ARBA00023163"/>
    </source>
</evidence>
<dbReference type="InterPro" id="IPR018060">
    <property type="entry name" value="HTH_AraC"/>
</dbReference>
<dbReference type="PROSITE" id="PS01124">
    <property type="entry name" value="HTH_ARAC_FAMILY_2"/>
    <property type="match status" value="1"/>
</dbReference>
<dbReference type="Gene3D" id="1.10.10.60">
    <property type="entry name" value="Homeodomain-like"/>
    <property type="match status" value="1"/>
</dbReference>
<dbReference type="GO" id="GO:0003700">
    <property type="term" value="F:DNA-binding transcription factor activity"/>
    <property type="evidence" value="ECO:0007669"/>
    <property type="project" value="InterPro"/>
</dbReference>
<dbReference type="SUPFAM" id="SSF51215">
    <property type="entry name" value="Regulatory protein AraC"/>
    <property type="match status" value="1"/>
</dbReference>
<keyword evidence="8" id="KW-1185">Reference proteome</keyword>
<organism evidence="5 7">
    <name type="scientific">Paenibacillus pabuli</name>
    <dbReference type="NCBI Taxonomy" id="1472"/>
    <lineage>
        <taxon>Bacteria</taxon>
        <taxon>Bacillati</taxon>
        <taxon>Bacillota</taxon>
        <taxon>Bacilli</taxon>
        <taxon>Bacillales</taxon>
        <taxon>Paenibacillaceae</taxon>
        <taxon>Paenibacillus</taxon>
    </lineage>
</organism>
<dbReference type="InterPro" id="IPR003313">
    <property type="entry name" value="AraC-bd"/>
</dbReference>
<dbReference type="GO" id="GO:0043565">
    <property type="term" value="F:sequence-specific DNA binding"/>
    <property type="evidence" value="ECO:0007669"/>
    <property type="project" value="InterPro"/>
</dbReference>
<name>A0A855XRK3_9BACL</name>
<evidence type="ECO:0000313" key="7">
    <source>
        <dbReference type="Proteomes" id="UP000247078"/>
    </source>
</evidence>
<evidence type="ECO:0000313" key="6">
    <source>
        <dbReference type="EMBL" id="RAJ02936.1"/>
    </source>
</evidence>
<proteinExistence type="predicted"/>
<dbReference type="EMBL" id="QLLI01000001">
    <property type="protein sequence ID" value="RAJ02936.1"/>
    <property type="molecule type" value="Genomic_DNA"/>
</dbReference>
<evidence type="ECO:0000259" key="4">
    <source>
        <dbReference type="PROSITE" id="PS01124"/>
    </source>
</evidence>
<protein>
    <submittedName>
        <fullName evidence="5">Helix-turn-helix protein</fullName>
    </submittedName>
</protein>
<evidence type="ECO:0000256" key="2">
    <source>
        <dbReference type="ARBA" id="ARBA00023125"/>
    </source>
</evidence>
<dbReference type="Proteomes" id="UP000247078">
    <property type="component" value="Unassembled WGS sequence"/>
</dbReference>
<dbReference type="AlphaFoldDB" id="A0A855XRK3"/>
<accession>A0A855XRK3</accession>
<dbReference type="PANTHER" id="PTHR46796:SF2">
    <property type="entry name" value="TRANSCRIPTIONAL REGULATORY PROTEIN"/>
    <property type="match status" value="1"/>
</dbReference>
<dbReference type="InterPro" id="IPR050204">
    <property type="entry name" value="AraC_XylS_family_regulators"/>
</dbReference>
<dbReference type="Pfam" id="PF02311">
    <property type="entry name" value="AraC_binding"/>
    <property type="match status" value="1"/>
</dbReference>
<sequence>MELFNYKKSQDVLALSASFTDFTYKKHCHEEYAVGVTLRGIQQYHLDGHYQASHKNGVMLFNREQSHDGSSYDKAGIDYVMLYLKPDLVEEVLGKKELRFNSPIVYDPVLARSILMLNDAVQNGQDEAKCSELLFDLLQLLSQSEMDTKLWRPQDNLVRKAKEMMFCSIEDVLKLDDLCAEFNMSKFQFIREFKSHAGISPYQFFLNCKVERARQSIETHKDVYSAVAECGFVDLTHLNRHFKRVFGITAYEYMLQLNELNR</sequence>
<dbReference type="Proteomes" id="UP000248827">
    <property type="component" value="Unassembled WGS sequence"/>
</dbReference>
<dbReference type="InterPro" id="IPR037923">
    <property type="entry name" value="HTH-like"/>
</dbReference>
<dbReference type="SUPFAM" id="SSF46689">
    <property type="entry name" value="Homeodomain-like"/>
    <property type="match status" value="2"/>
</dbReference>
<evidence type="ECO:0000256" key="1">
    <source>
        <dbReference type="ARBA" id="ARBA00023015"/>
    </source>
</evidence>
<keyword evidence="2" id="KW-0238">DNA-binding</keyword>
<keyword evidence="1" id="KW-0805">Transcription regulation</keyword>
<gene>
    <name evidence="6" type="ORF">DET54_101131</name>
    <name evidence="5" type="ORF">DET56_11611</name>
</gene>
<feature type="domain" description="HTH araC/xylS-type" evidence="4">
    <location>
        <begin position="159"/>
        <end position="256"/>
    </location>
</feature>
<dbReference type="RefSeq" id="WP_110001927.1">
    <property type="nucleotide sequence ID" value="NZ_QGTZ01000016.1"/>
</dbReference>
<evidence type="ECO:0000313" key="5">
    <source>
        <dbReference type="EMBL" id="PWW33961.1"/>
    </source>
</evidence>
<keyword evidence="3" id="KW-0804">Transcription</keyword>
<dbReference type="SMART" id="SM00342">
    <property type="entry name" value="HTH_ARAC"/>
    <property type="match status" value="1"/>
</dbReference>
<dbReference type="PANTHER" id="PTHR46796">
    <property type="entry name" value="HTH-TYPE TRANSCRIPTIONAL ACTIVATOR RHAS-RELATED"/>
    <property type="match status" value="1"/>
</dbReference>
<dbReference type="EMBL" id="QGTZ01000016">
    <property type="protein sequence ID" value="PWW33961.1"/>
    <property type="molecule type" value="Genomic_DNA"/>
</dbReference>
<evidence type="ECO:0000313" key="8">
    <source>
        <dbReference type="Proteomes" id="UP000248827"/>
    </source>
</evidence>
<comment type="caution">
    <text evidence="5">The sequence shown here is derived from an EMBL/GenBank/DDBJ whole genome shotgun (WGS) entry which is preliminary data.</text>
</comment>
<reference evidence="5 7" key="1">
    <citation type="submission" date="2018-05" db="EMBL/GenBank/DDBJ databases">
        <title>Freshwater and sediment microbial communities from various areas in North America, analyzing microbe dynamics in response to fracking.</title>
        <authorList>
            <person name="Lamendella R."/>
        </authorList>
    </citation>
    <scope>NUCLEOTIDE SEQUENCE [LARGE SCALE GENOMIC DNA]</scope>
    <source>
        <strain evidence="5 7">DB-3</strain>
        <strain evidence="6 8">NG-13</strain>
    </source>
</reference>
<dbReference type="Pfam" id="PF12833">
    <property type="entry name" value="HTH_18"/>
    <property type="match status" value="1"/>
</dbReference>
<dbReference type="OrthoDB" id="183331at2"/>